<proteinExistence type="inferred from homology"/>
<dbReference type="InterPro" id="IPR056798">
    <property type="entry name" value="ADH_Fe_C"/>
</dbReference>
<dbReference type="Pfam" id="PF25137">
    <property type="entry name" value="ADH_Fe_C"/>
    <property type="match status" value="1"/>
</dbReference>
<dbReference type="CDD" id="cd08183">
    <property type="entry name" value="Fe-ADH-like"/>
    <property type="match status" value="1"/>
</dbReference>
<evidence type="ECO:0000256" key="1">
    <source>
        <dbReference type="ARBA" id="ARBA00001962"/>
    </source>
</evidence>
<keyword evidence="8" id="KW-1185">Reference proteome</keyword>
<dbReference type="KEGG" id="dbk:DGMP_32930"/>
<dbReference type="InterPro" id="IPR001670">
    <property type="entry name" value="ADH_Fe/GldA"/>
</dbReference>
<evidence type="ECO:0000313" key="8">
    <source>
        <dbReference type="Proteomes" id="UP000826725"/>
    </source>
</evidence>
<evidence type="ECO:0000259" key="5">
    <source>
        <dbReference type="Pfam" id="PF00465"/>
    </source>
</evidence>
<comment type="cofactor">
    <cofactor evidence="1">
        <name>Fe cation</name>
        <dbReference type="ChEBI" id="CHEBI:24875"/>
    </cofactor>
</comment>
<dbReference type="InterPro" id="IPR018211">
    <property type="entry name" value="ADH_Fe_CS"/>
</dbReference>
<dbReference type="EMBL" id="AP024086">
    <property type="protein sequence ID" value="BCL62600.1"/>
    <property type="molecule type" value="Genomic_DNA"/>
</dbReference>
<evidence type="ECO:0000256" key="2">
    <source>
        <dbReference type="ARBA" id="ARBA00007358"/>
    </source>
</evidence>
<reference evidence="7" key="1">
    <citation type="submission" date="2020-09" db="EMBL/GenBank/DDBJ databases">
        <title>Desulfogranum mesoprofundum gen. nov., sp. nov., a novel mesophilic, sulfate-reducing chemolithoautotroph isolated from a deep-sea hydrothermal vent chimney in the Suiyo Seamount.</title>
        <authorList>
            <person name="Hashimoto Y."/>
            <person name="Nakagawa S."/>
        </authorList>
    </citation>
    <scope>NUCLEOTIDE SEQUENCE</scope>
    <source>
        <strain evidence="7">KT2</strain>
    </source>
</reference>
<dbReference type="GO" id="GO:0004022">
    <property type="term" value="F:alcohol dehydrogenase (NAD+) activity"/>
    <property type="evidence" value="ECO:0007669"/>
    <property type="project" value="TreeGrafter"/>
</dbReference>
<dbReference type="GO" id="GO:0046872">
    <property type="term" value="F:metal ion binding"/>
    <property type="evidence" value="ECO:0007669"/>
    <property type="project" value="InterPro"/>
</dbReference>
<dbReference type="InterPro" id="IPR039697">
    <property type="entry name" value="Alcohol_dehydrogenase_Fe"/>
</dbReference>
<evidence type="ECO:0000256" key="3">
    <source>
        <dbReference type="ARBA" id="ARBA00023002"/>
    </source>
</evidence>
<evidence type="ECO:0000256" key="4">
    <source>
        <dbReference type="ARBA" id="ARBA00023027"/>
    </source>
</evidence>
<name>A0A8D5JQM4_9BACT</name>
<dbReference type="Proteomes" id="UP000826725">
    <property type="component" value="Chromosome"/>
</dbReference>
<keyword evidence="3" id="KW-0560">Oxidoreductase</keyword>
<dbReference type="RefSeq" id="WP_228854935.1">
    <property type="nucleotide sequence ID" value="NZ_AP024086.1"/>
</dbReference>
<dbReference type="PROSITE" id="PS00060">
    <property type="entry name" value="ADH_IRON_2"/>
    <property type="match status" value="1"/>
</dbReference>
<sequence>MVSSFQCLPVPQIDFGPGKLSDLPEFYKSYGKRPALVLGRASLSRQHTWQKIKAEITDIFGPDKPPVIQVSSEPTPTLIDEAVSRLLQNHVDMVIAIGGGSVLDAGKAISAMLVEQAPVMDFLEGVGKKKPKGRKLPFIAVPTTAGTGSETTNNAVIKSAEKGFKKSLRHKNYYPNLALVDPEMTLSCPPSLTATCGMDCFTQLTEAYLSTRASALTDSLSLDGIRSIARSLETVFQDGSNLEARSDMAYATLLSGIALSNAGLGTVHGLAGTLGGFLDIPHGTACGTLMAITNRTTLDILRKSTAKTDTETTALRKFSNLGRIFSKESTKTDNWYQDFFINELIRLTDLFELPTFDRFGMNSTDLEKITFASTNKFNPVQLSREDLMHILSARLR</sequence>
<protein>
    <submittedName>
        <fullName evidence="7">Alcohol dehydrogenase</fullName>
    </submittedName>
</protein>
<dbReference type="FunFam" id="3.40.50.1970:FF:000003">
    <property type="entry name" value="Alcohol dehydrogenase, iron-containing"/>
    <property type="match status" value="1"/>
</dbReference>
<organism evidence="7 8">
    <name type="scientific">Desulfomarina profundi</name>
    <dbReference type="NCBI Taxonomy" id="2772557"/>
    <lineage>
        <taxon>Bacteria</taxon>
        <taxon>Pseudomonadati</taxon>
        <taxon>Thermodesulfobacteriota</taxon>
        <taxon>Desulfobulbia</taxon>
        <taxon>Desulfobulbales</taxon>
        <taxon>Desulfobulbaceae</taxon>
        <taxon>Desulfomarina</taxon>
    </lineage>
</organism>
<dbReference type="Pfam" id="PF00465">
    <property type="entry name" value="Fe-ADH"/>
    <property type="match status" value="1"/>
</dbReference>
<dbReference type="PANTHER" id="PTHR11496:SF102">
    <property type="entry name" value="ALCOHOL DEHYDROGENASE 4"/>
    <property type="match status" value="1"/>
</dbReference>
<feature type="domain" description="Alcohol dehydrogenase iron-type/glycerol dehydrogenase GldA" evidence="5">
    <location>
        <begin position="12"/>
        <end position="182"/>
    </location>
</feature>
<accession>A0A8D5JQM4</accession>
<evidence type="ECO:0000259" key="6">
    <source>
        <dbReference type="Pfam" id="PF25137"/>
    </source>
</evidence>
<comment type="similarity">
    <text evidence="2">Belongs to the iron-containing alcohol dehydrogenase family.</text>
</comment>
<gene>
    <name evidence="7" type="ORF">DGMP_32930</name>
</gene>
<keyword evidence="4" id="KW-0520">NAD</keyword>
<dbReference type="PANTHER" id="PTHR11496">
    <property type="entry name" value="ALCOHOL DEHYDROGENASE"/>
    <property type="match status" value="1"/>
</dbReference>
<evidence type="ECO:0000313" key="7">
    <source>
        <dbReference type="EMBL" id="BCL62600.1"/>
    </source>
</evidence>
<dbReference type="AlphaFoldDB" id="A0A8D5JQM4"/>
<feature type="domain" description="Fe-containing alcohol dehydrogenase-like C-terminal" evidence="6">
    <location>
        <begin position="193"/>
        <end position="393"/>
    </location>
</feature>